<dbReference type="SUPFAM" id="SSF82199">
    <property type="entry name" value="SET domain"/>
    <property type="match status" value="1"/>
</dbReference>
<keyword evidence="10" id="KW-0539">Nucleus</keyword>
<dbReference type="CDD" id="cd10536">
    <property type="entry name" value="SET_SMYD4"/>
    <property type="match status" value="1"/>
</dbReference>
<evidence type="ECO:0000256" key="8">
    <source>
        <dbReference type="ARBA" id="ARBA00022771"/>
    </source>
</evidence>
<sequence>MSYFRKNEGVRKIMLQWLQQMKCSYAKKISELDTALKCDQVSLLWRQMGNDKFRANLVEESYCCYSKSVLYANHNGPMYPLALANRSASLLRMKRFKESLADVALAIESGYPAEQRHKLLLRRVDCHIELGQRSEARSALSSAIEHAKALNLSAIQTLEFEKHVKILEKKLDNPVCEINQDDEFQLPECHEGSNTDFVSASGAIELRRSETAGRHVVAKASARRGDVLFSEEPYAWVTLPAEEPACEMCCQTDINLVPCSRCSRSVYCGAQCRASASPAFHRWECAGAQFALFPTIGIAHLALRYCLTVIDRFTRWPEAYPLPDITAESCARAFVGGWVARFGCPNKITTDRGAQFTSELFRAVVLLLSANEGFPRIPRAFPEPKSAAELFQGYAKVDNIHIYKQDTPPFYRMFNLVTNFDKMNNNDYIQYALTATMLINYLEHFTTFFDYLPSKVPYRLSGGQLRLFAGALILRSLGQLVCNGHAALSLCTVEEDDGLSGRTITEREVRKATAIYPSAAMMNHSCDPNIINTFYKKRLIVRCASGLPAGAEVLNCYGPHRAREPAPRRQAQLRAQYMFTCACTACRDAERRDFALLFSAYVCQSCKSPVVLSGQRAQCRNCSAALQLDRALSIIDRAEDLALQGEQASSAEERCEKMYTAYRLKQQVWHRHHTSLRAAADRLARLHADLGDYSKSVELIKQNVQSLEYQFGSFSVEVAHELRKLSDVMLERIFKMPGHPDYRDWCLEAHKVIKKAVQLMELNYGHWEVLVKRLREQEAFVASLLAESRTPETADCVQPQFALQPEDMSVLQTGPVTWGPVVYTSKLGTRSFSIIRNLYRK</sequence>
<gene>
    <name evidence="19" type="ORF">IPOD504_LOCUS627</name>
</gene>
<dbReference type="InterPro" id="IPR036397">
    <property type="entry name" value="RNaseH_sf"/>
</dbReference>
<dbReference type="PROSITE" id="PS50280">
    <property type="entry name" value="SET"/>
    <property type="match status" value="1"/>
</dbReference>
<evidence type="ECO:0000256" key="7">
    <source>
        <dbReference type="ARBA" id="ARBA00022723"/>
    </source>
</evidence>
<evidence type="ECO:0000256" key="10">
    <source>
        <dbReference type="ARBA" id="ARBA00023242"/>
    </source>
</evidence>
<evidence type="ECO:0000256" key="5">
    <source>
        <dbReference type="ARBA" id="ARBA00022679"/>
    </source>
</evidence>
<evidence type="ECO:0000256" key="14">
    <source>
        <dbReference type="ARBA" id="ARBA00093680"/>
    </source>
</evidence>
<dbReference type="InterPro" id="IPR044421">
    <property type="entry name" value="SMYD4_SET"/>
</dbReference>
<dbReference type="Pfam" id="PF00665">
    <property type="entry name" value="rve"/>
    <property type="match status" value="1"/>
</dbReference>
<evidence type="ECO:0000256" key="6">
    <source>
        <dbReference type="ARBA" id="ARBA00022691"/>
    </source>
</evidence>
<dbReference type="Gene3D" id="1.25.40.10">
    <property type="entry name" value="Tetratricopeptide repeat domain"/>
    <property type="match status" value="2"/>
</dbReference>
<keyword evidence="8 15" id="KW-0863">Zinc-finger</keyword>
<dbReference type="Gene3D" id="3.30.420.10">
    <property type="entry name" value="Ribonuclease H-like superfamily/Ribonuclease H"/>
    <property type="match status" value="1"/>
</dbReference>
<evidence type="ECO:0000256" key="3">
    <source>
        <dbReference type="ARBA" id="ARBA00022490"/>
    </source>
</evidence>
<evidence type="ECO:0000259" key="16">
    <source>
        <dbReference type="PROSITE" id="PS50280"/>
    </source>
</evidence>
<dbReference type="PROSITE" id="PS50865">
    <property type="entry name" value="ZF_MYND_2"/>
    <property type="match status" value="1"/>
</dbReference>
<evidence type="ECO:0000256" key="15">
    <source>
        <dbReference type="PROSITE-ProRule" id="PRU00134"/>
    </source>
</evidence>
<dbReference type="InterPro" id="IPR046341">
    <property type="entry name" value="SET_dom_sf"/>
</dbReference>
<evidence type="ECO:0000259" key="17">
    <source>
        <dbReference type="PROSITE" id="PS50865"/>
    </source>
</evidence>
<evidence type="ECO:0000256" key="1">
    <source>
        <dbReference type="ARBA" id="ARBA00004123"/>
    </source>
</evidence>
<comment type="catalytic activity">
    <reaction evidence="11">
        <text>L-lysyl-[protein] + S-adenosyl-L-methionine = N(6)-methyl-L-lysyl-[protein] + S-adenosyl-L-homocysteine + H(+)</text>
        <dbReference type="Rhea" id="RHEA:51736"/>
        <dbReference type="Rhea" id="RHEA-COMP:9752"/>
        <dbReference type="Rhea" id="RHEA-COMP:13053"/>
        <dbReference type="ChEBI" id="CHEBI:15378"/>
        <dbReference type="ChEBI" id="CHEBI:29969"/>
        <dbReference type="ChEBI" id="CHEBI:57856"/>
        <dbReference type="ChEBI" id="CHEBI:59789"/>
        <dbReference type="ChEBI" id="CHEBI:61929"/>
    </reaction>
</comment>
<dbReference type="InterPro" id="IPR001584">
    <property type="entry name" value="Integrase_cat-core"/>
</dbReference>
<dbReference type="InterPro" id="IPR012337">
    <property type="entry name" value="RNaseH-like_sf"/>
</dbReference>
<dbReference type="PROSITE" id="PS01360">
    <property type="entry name" value="ZF_MYND_1"/>
    <property type="match status" value="1"/>
</dbReference>
<feature type="non-terminal residue" evidence="19">
    <location>
        <position position="1"/>
    </location>
</feature>
<keyword evidence="7" id="KW-0479">Metal-binding</keyword>
<evidence type="ECO:0000256" key="4">
    <source>
        <dbReference type="ARBA" id="ARBA00022603"/>
    </source>
</evidence>
<name>A0ABN8HQW2_9NEOP</name>
<keyword evidence="4" id="KW-0489">Methyltransferase</keyword>
<dbReference type="InterPro" id="IPR001214">
    <property type="entry name" value="SET_dom"/>
</dbReference>
<evidence type="ECO:0000256" key="13">
    <source>
        <dbReference type="ARBA" id="ARBA00093635"/>
    </source>
</evidence>
<evidence type="ECO:0000259" key="18">
    <source>
        <dbReference type="PROSITE" id="PS50994"/>
    </source>
</evidence>
<comment type="subcellular location">
    <subcellularLocation>
        <location evidence="2">Cytoplasm</location>
    </subcellularLocation>
    <subcellularLocation>
        <location evidence="1">Nucleus</location>
    </subcellularLocation>
</comment>
<feature type="domain" description="MYND-type" evidence="17">
    <location>
        <begin position="246"/>
        <end position="285"/>
    </location>
</feature>
<comment type="function">
    <text evidence="12">Protein-lysine N-methyltransferase. Monomethylates PRMT5, modulating its transcriptional activity. May also act as a histone methyltransferase. Plays a critical role in cardiac development. Acts as a key epigenetic regulator of gene expression during cardiac development via its dual activities as a methyltransferase and negative regulator of HDAC1.</text>
</comment>
<dbReference type="PANTHER" id="PTHR46165">
    <property type="entry name" value="SET AND MYND DOMAIN-CONTAINING PROTEIN 4"/>
    <property type="match status" value="1"/>
</dbReference>
<dbReference type="InterPro" id="IPR052097">
    <property type="entry name" value="SET-MYND_domain_protein"/>
</dbReference>
<evidence type="ECO:0000313" key="20">
    <source>
        <dbReference type="Proteomes" id="UP000837857"/>
    </source>
</evidence>
<evidence type="ECO:0000256" key="9">
    <source>
        <dbReference type="ARBA" id="ARBA00022833"/>
    </source>
</evidence>
<evidence type="ECO:0000313" key="19">
    <source>
        <dbReference type="EMBL" id="CAH2035603.1"/>
    </source>
</evidence>
<reference evidence="19" key="1">
    <citation type="submission" date="2022-03" db="EMBL/GenBank/DDBJ databases">
        <authorList>
            <person name="Martin H S."/>
        </authorList>
    </citation>
    <scope>NUCLEOTIDE SEQUENCE</scope>
</reference>
<dbReference type="Proteomes" id="UP000837857">
    <property type="component" value="Chromosome 1"/>
</dbReference>
<evidence type="ECO:0000256" key="11">
    <source>
        <dbReference type="ARBA" id="ARBA00048985"/>
    </source>
</evidence>
<accession>A0ABN8HQW2</accession>
<proteinExistence type="predicted"/>
<feature type="domain" description="SET" evidence="16">
    <location>
        <begin position="202"/>
        <end position="558"/>
    </location>
</feature>
<keyword evidence="6" id="KW-0949">S-adenosyl-L-methionine</keyword>
<dbReference type="InterPro" id="IPR002893">
    <property type="entry name" value="Znf_MYND"/>
</dbReference>
<dbReference type="Pfam" id="PF00856">
    <property type="entry name" value="SET"/>
    <property type="match status" value="1"/>
</dbReference>
<evidence type="ECO:0000256" key="2">
    <source>
        <dbReference type="ARBA" id="ARBA00004496"/>
    </source>
</evidence>
<dbReference type="Gene3D" id="2.170.270.10">
    <property type="entry name" value="SET domain"/>
    <property type="match status" value="1"/>
</dbReference>
<dbReference type="InterPro" id="IPR011990">
    <property type="entry name" value="TPR-like_helical_dom_sf"/>
</dbReference>
<keyword evidence="3" id="KW-0963">Cytoplasm</keyword>
<feature type="domain" description="Integrase catalytic" evidence="18">
    <location>
        <begin position="274"/>
        <end position="461"/>
    </location>
</feature>
<dbReference type="EMBL" id="OW152813">
    <property type="protein sequence ID" value="CAH2035603.1"/>
    <property type="molecule type" value="Genomic_DNA"/>
</dbReference>
<evidence type="ECO:0000256" key="12">
    <source>
        <dbReference type="ARBA" id="ARBA00093423"/>
    </source>
</evidence>
<dbReference type="SUPFAM" id="SSF48452">
    <property type="entry name" value="TPR-like"/>
    <property type="match status" value="1"/>
</dbReference>
<protein>
    <recommendedName>
        <fullName evidence="13">Protein-lysine N-methyltransferase SMYD4</fullName>
    </recommendedName>
    <alternativeName>
        <fullName evidence="14">SET and MYND domain-containing protein 4</fullName>
    </alternativeName>
</protein>
<dbReference type="PROSITE" id="PS50994">
    <property type="entry name" value="INTEGRASE"/>
    <property type="match status" value="1"/>
</dbReference>
<keyword evidence="9" id="KW-0862">Zinc</keyword>
<organism evidence="19 20">
    <name type="scientific">Iphiclides podalirius</name>
    <name type="common">scarce swallowtail</name>
    <dbReference type="NCBI Taxonomy" id="110791"/>
    <lineage>
        <taxon>Eukaryota</taxon>
        <taxon>Metazoa</taxon>
        <taxon>Ecdysozoa</taxon>
        <taxon>Arthropoda</taxon>
        <taxon>Hexapoda</taxon>
        <taxon>Insecta</taxon>
        <taxon>Pterygota</taxon>
        <taxon>Neoptera</taxon>
        <taxon>Endopterygota</taxon>
        <taxon>Lepidoptera</taxon>
        <taxon>Glossata</taxon>
        <taxon>Ditrysia</taxon>
        <taxon>Papilionoidea</taxon>
        <taxon>Papilionidae</taxon>
        <taxon>Papilioninae</taxon>
        <taxon>Iphiclides</taxon>
    </lineage>
</organism>
<dbReference type="SUPFAM" id="SSF144232">
    <property type="entry name" value="HIT/MYND zinc finger-like"/>
    <property type="match status" value="1"/>
</dbReference>
<keyword evidence="20" id="KW-1185">Reference proteome</keyword>
<dbReference type="SUPFAM" id="SSF53098">
    <property type="entry name" value="Ribonuclease H-like"/>
    <property type="match status" value="1"/>
</dbReference>
<keyword evidence="5" id="KW-0808">Transferase</keyword>
<dbReference type="PANTHER" id="PTHR46165:SF2">
    <property type="entry name" value="SET AND MYND DOMAIN-CONTAINING PROTEIN 4"/>
    <property type="match status" value="1"/>
</dbReference>